<proteinExistence type="predicted"/>
<sequence length="111" mass="12687">MVCLKTITAFLRSRLRHCLRSRSPDVSMNGPRDWSKIAPQSGTTFLLQQHSAPQDEKRQTLGVYGLKTDSWIGASWSGRLLRGGCYACCPLKECLEWWDYDSHRRRQTVAG</sequence>
<evidence type="ECO:0000313" key="2">
    <source>
        <dbReference type="Proteomes" id="UP001552299"/>
    </source>
</evidence>
<dbReference type="EMBL" id="JANQDX010000006">
    <property type="protein sequence ID" value="KAL0923160.1"/>
    <property type="molecule type" value="Genomic_DNA"/>
</dbReference>
<dbReference type="AlphaFoldDB" id="A0ABD0VDN1"/>
<reference evidence="1 2" key="1">
    <citation type="journal article" date="2024" name="Plant Biotechnol. J.">
        <title>Dendrobium thyrsiflorum genome and its molecular insights into genes involved in important horticultural traits.</title>
        <authorList>
            <person name="Chen B."/>
            <person name="Wang J.Y."/>
            <person name="Zheng P.J."/>
            <person name="Li K.L."/>
            <person name="Liang Y.M."/>
            <person name="Chen X.F."/>
            <person name="Zhang C."/>
            <person name="Zhao X."/>
            <person name="He X."/>
            <person name="Zhang G.Q."/>
            <person name="Liu Z.J."/>
            <person name="Xu Q."/>
        </authorList>
    </citation>
    <scope>NUCLEOTIDE SEQUENCE [LARGE SCALE GENOMIC DNA]</scope>
    <source>
        <strain evidence="1">GZMU011</strain>
    </source>
</reference>
<accession>A0ABD0VDN1</accession>
<keyword evidence="2" id="KW-1185">Reference proteome</keyword>
<evidence type="ECO:0000313" key="1">
    <source>
        <dbReference type="EMBL" id="KAL0923160.1"/>
    </source>
</evidence>
<gene>
    <name evidence="1" type="ORF">M5K25_007205</name>
</gene>
<dbReference type="Proteomes" id="UP001552299">
    <property type="component" value="Unassembled WGS sequence"/>
</dbReference>
<organism evidence="1 2">
    <name type="scientific">Dendrobium thyrsiflorum</name>
    <name type="common">Pinecone-like raceme dendrobium</name>
    <name type="synonym">Orchid</name>
    <dbReference type="NCBI Taxonomy" id="117978"/>
    <lineage>
        <taxon>Eukaryota</taxon>
        <taxon>Viridiplantae</taxon>
        <taxon>Streptophyta</taxon>
        <taxon>Embryophyta</taxon>
        <taxon>Tracheophyta</taxon>
        <taxon>Spermatophyta</taxon>
        <taxon>Magnoliopsida</taxon>
        <taxon>Liliopsida</taxon>
        <taxon>Asparagales</taxon>
        <taxon>Orchidaceae</taxon>
        <taxon>Epidendroideae</taxon>
        <taxon>Malaxideae</taxon>
        <taxon>Dendrobiinae</taxon>
        <taxon>Dendrobium</taxon>
    </lineage>
</organism>
<comment type="caution">
    <text evidence="1">The sequence shown here is derived from an EMBL/GenBank/DDBJ whole genome shotgun (WGS) entry which is preliminary data.</text>
</comment>
<protein>
    <submittedName>
        <fullName evidence="1">Uncharacterized protein</fullName>
    </submittedName>
</protein>
<name>A0ABD0VDN1_DENTH</name>